<evidence type="ECO:0000313" key="2">
    <source>
        <dbReference type="EMBL" id="PHI03863.1"/>
    </source>
</evidence>
<keyword evidence="1" id="KW-0175">Coiled coil</keyword>
<name>A0A2C6BHZ1_FUSNP</name>
<evidence type="ECO:0000313" key="3">
    <source>
        <dbReference type="Proteomes" id="UP000224182"/>
    </source>
</evidence>
<sequence length="234" mass="27414">MDNAKNIEDSIKLSIEEAFEIILKNLNYTLPISANSRSGAEISDYLEDELVKYFSNITHSNISNLIGAPKGKTKNPFDFAFDYHMDDFSDFIWADIKAININYEDSNPDLGTPNKIIDFILDNHFYLLFVLIKYKPNKNETLIIPDEDGKYVKCTFLKDINKSVRINPKPQFQVGINEKEEYRTIEEFMNLFKNKYKESLERIIEKAQKKQKGLDETFKKLELKIKDYKKVQKL</sequence>
<evidence type="ECO:0008006" key="4">
    <source>
        <dbReference type="Google" id="ProtNLM"/>
    </source>
</evidence>
<feature type="coiled-coil region" evidence="1">
    <location>
        <begin position="197"/>
        <end position="224"/>
    </location>
</feature>
<evidence type="ECO:0000256" key="1">
    <source>
        <dbReference type="SAM" id="Coils"/>
    </source>
</evidence>
<dbReference type="Pfam" id="PF22081">
    <property type="entry name" value="SwaI-like"/>
    <property type="match status" value="1"/>
</dbReference>
<accession>A0A2C6BHZ1</accession>
<dbReference type="Proteomes" id="UP000224182">
    <property type="component" value="Unassembled WGS sequence"/>
</dbReference>
<comment type="caution">
    <text evidence="2">The sequence shown here is derived from an EMBL/GenBank/DDBJ whole genome shotgun (WGS) entry which is preliminary data.</text>
</comment>
<dbReference type="AlphaFoldDB" id="A0A2C6BHZ1"/>
<organism evidence="2 3">
    <name type="scientific">Fusobacterium nucleatum subsp. polymorphum</name>
    <name type="common">Fusobacterium polymorphum</name>
    <dbReference type="NCBI Taxonomy" id="76857"/>
    <lineage>
        <taxon>Bacteria</taxon>
        <taxon>Fusobacteriati</taxon>
        <taxon>Fusobacteriota</taxon>
        <taxon>Fusobacteriia</taxon>
        <taxon>Fusobacteriales</taxon>
        <taxon>Fusobacteriaceae</taxon>
        <taxon>Fusobacterium</taxon>
    </lineage>
</organism>
<gene>
    <name evidence="2" type="ORF">CBG54_12840</name>
</gene>
<dbReference type="EMBL" id="NIRN01000002">
    <property type="protein sequence ID" value="PHI03863.1"/>
    <property type="molecule type" value="Genomic_DNA"/>
</dbReference>
<proteinExistence type="predicted"/>
<dbReference type="InterPro" id="IPR054305">
    <property type="entry name" value="SwaI"/>
</dbReference>
<protein>
    <recommendedName>
        <fullName evidence="4">Restriction endonuclease</fullName>
    </recommendedName>
</protein>
<dbReference type="RefSeq" id="WP_098975283.1">
    <property type="nucleotide sequence ID" value="NZ_CP077115.1"/>
</dbReference>
<reference evidence="2 3" key="1">
    <citation type="submission" date="2017-06" db="EMBL/GenBank/DDBJ databases">
        <title>Draft genome sequence of Fusobacterium nucleatum subsp. polymorphum KCOM 1271 (=ChDC F305).</title>
        <authorList>
            <person name="Kook J.-K."/>
            <person name="Park S.-N."/>
            <person name="Lim Y.K."/>
            <person name="Roh H."/>
        </authorList>
    </citation>
    <scope>NUCLEOTIDE SEQUENCE [LARGE SCALE GENOMIC DNA]</scope>
    <source>
        <strain evidence="3">KCOM 1271 (ChDC F305)</strain>
    </source>
</reference>